<dbReference type="AlphaFoldDB" id="A0A5J9WFT6"/>
<feature type="non-terminal residue" evidence="1">
    <location>
        <position position="1"/>
    </location>
</feature>
<name>A0A5J9WFT6_9POAL</name>
<evidence type="ECO:0000313" key="1">
    <source>
        <dbReference type="EMBL" id="TVU47159.1"/>
    </source>
</evidence>
<organism evidence="1 2">
    <name type="scientific">Eragrostis curvula</name>
    <name type="common">weeping love grass</name>
    <dbReference type="NCBI Taxonomy" id="38414"/>
    <lineage>
        <taxon>Eukaryota</taxon>
        <taxon>Viridiplantae</taxon>
        <taxon>Streptophyta</taxon>
        <taxon>Embryophyta</taxon>
        <taxon>Tracheophyta</taxon>
        <taxon>Spermatophyta</taxon>
        <taxon>Magnoliopsida</taxon>
        <taxon>Liliopsida</taxon>
        <taxon>Poales</taxon>
        <taxon>Poaceae</taxon>
        <taxon>PACMAD clade</taxon>
        <taxon>Chloridoideae</taxon>
        <taxon>Eragrostideae</taxon>
        <taxon>Eragrostidinae</taxon>
        <taxon>Eragrostis</taxon>
    </lineage>
</organism>
<dbReference type="Gramene" id="TVU47159">
    <property type="protein sequence ID" value="TVU47159"/>
    <property type="gene ID" value="EJB05_06747"/>
</dbReference>
<proteinExistence type="predicted"/>
<accession>A0A5J9WFT6</accession>
<comment type="caution">
    <text evidence="1">The sequence shown here is derived from an EMBL/GenBank/DDBJ whole genome shotgun (WGS) entry which is preliminary data.</text>
</comment>
<gene>
    <name evidence="1" type="ORF">EJB05_06747</name>
</gene>
<reference evidence="1 2" key="1">
    <citation type="journal article" date="2019" name="Sci. Rep.">
        <title>A high-quality genome of Eragrostis curvula grass provides insights into Poaceae evolution and supports new strategies to enhance forage quality.</title>
        <authorList>
            <person name="Carballo J."/>
            <person name="Santos B.A.C.M."/>
            <person name="Zappacosta D."/>
            <person name="Garbus I."/>
            <person name="Selva J.P."/>
            <person name="Gallo C.A."/>
            <person name="Diaz A."/>
            <person name="Albertini E."/>
            <person name="Caccamo M."/>
            <person name="Echenique V."/>
        </authorList>
    </citation>
    <scope>NUCLEOTIDE SEQUENCE [LARGE SCALE GENOMIC DNA]</scope>
    <source>
        <strain evidence="2">cv. Victoria</strain>
        <tissue evidence="1">Leaf</tissue>
    </source>
</reference>
<dbReference type="EMBL" id="RWGY01000004">
    <property type="protein sequence ID" value="TVU47159.1"/>
    <property type="molecule type" value="Genomic_DNA"/>
</dbReference>
<protein>
    <submittedName>
        <fullName evidence="1">Uncharacterized protein</fullName>
    </submittedName>
</protein>
<dbReference type="Proteomes" id="UP000324897">
    <property type="component" value="Chromosome 5"/>
</dbReference>
<sequence>MQRSSETLTAGAGCSEAVLLRALNVKSEKKLTLWSRSLEKTQSVEEASKQIQSVEEASKQTPSAEWLVSKLTLWRRQVVITLHSECVY</sequence>
<evidence type="ECO:0000313" key="2">
    <source>
        <dbReference type="Proteomes" id="UP000324897"/>
    </source>
</evidence>
<keyword evidence="2" id="KW-1185">Reference proteome</keyword>